<accession>A0A4D6L9N3</accession>
<feature type="transmembrane region" description="Helical" evidence="8">
    <location>
        <begin position="173"/>
        <end position="192"/>
    </location>
</feature>
<keyword evidence="6 8" id="KW-1133">Transmembrane helix</keyword>
<evidence type="ECO:0000256" key="5">
    <source>
        <dbReference type="ARBA" id="ARBA00022824"/>
    </source>
</evidence>
<dbReference type="PANTHER" id="PTHR11009">
    <property type="entry name" value="DER1-LIKE PROTEIN, DERLIN"/>
    <property type="match status" value="1"/>
</dbReference>
<comment type="function">
    <text evidence="8">May be involved in the degradation of misfolded endoplasmic reticulum (ER) luminal proteins.</text>
</comment>
<evidence type="ECO:0000313" key="10">
    <source>
        <dbReference type="Proteomes" id="UP000501690"/>
    </source>
</evidence>
<evidence type="ECO:0000256" key="7">
    <source>
        <dbReference type="ARBA" id="ARBA00023136"/>
    </source>
</evidence>
<comment type="similarity">
    <text evidence="3 8">Belongs to the derlin family.</text>
</comment>
<evidence type="ECO:0000256" key="6">
    <source>
        <dbReference type="ARBA" id="ARBA00022989"/>
    </source>
</evidence>
<dbReference type="SUPFAM" id="SSF144091">
    <property type="entry name" value="Rhomboid-like"/>
    <property type="match status" value="1"/>
</dbReference>
<dbReference type="GO" id="GO:0005789">
    <property type="term" value="C:endoplasmic reticulum membrane"/>
    <property type="evidence" value="ECO:0007669"/>
    <property type="project" value="UniProtKB-SubCell"/>
</dbReference>
<evidence type="ECO:0000256" key="1">
    <source>
        <dbReference type="ARBA" id="ARBA00003292"/>
    </source>
</evidence>
<comment type="function">
    <text evidence="1">May be involved in the degradation process of specific misfolded endoplasmic reticulum (ER) luminal proteins.</text>
</comment>
<evidence type="ECO:0000256" key="8">
    <source>
        <dbReference type="RuleBase" id="RU363059"/>
    </source>
</evidence>
<feature type="transmembrane region" description="Helical" evidence="8">
    <location>
        <begin position="96"/>
        <end position="129"/>
    </location>
</feature>
<comment type="subcellular location">
    <subcellularLocation>
        <location evidence="2 8">Endoplasmic reticulum membrane</location>
        <topology evidence="2 8">Multi-pass membrane protein</topology>
    </subcellularLocation>
</comment>
<evidence type="ECO:0000256" key="3">
    <source>
        <dbReference type="ARBA" id="ARBA00008917"/>
    </source>
</evidence>
<keyword evidence="7 8" id="KW-0472">Membrane</keyword>
<evidence type="ECO:0000256" key="2">
    <source>
        <dbReference type="ARBA" id="ARBA00004477"/>
    </source>
</evidence>
<feature type="transmembrane region" description="Helical" evidence="8">
    <location>
        <begin position="55"/>
        <end position="76"/>
    </location>
</feature>
<proteinExistence type="inferred from homology"/>
<dbReference type="InterPro" id="IPR035952">
    <property type="entry name" value="Rhomboid-like_sf"/>
</dbReference>
<dbReference type="OrthoDB" id="1716531at2759"/>
<feature type="transmembrane region" description="Helical" evidence="8">
    <location>
        <begin position="141"/>
        <end position="161"/>
    </location>
</feature>
<dbReference type="Gramene" id="Vigun03g026800.1.v1.2">
    <property type="protein sequence ID" value="Vigun03g026800.1.v1.2"/>
    <property type="gene ID" value="Vigun03g026800.v1.2"/>
</dbReference>
<keyword evidence="10" id="KW-1185">Reference proteome</keyword>
<organism evidence="9 10">
    <name type="scientific">Vigna unguiculata</name>
    <name type="common">Cowpea</name>
    <dbReference type="NCBI Taxonomy" id="3917"/>
    <lineage>
        <taxon>Eukaryota</taxon>
        <taxon>Viridiplantae</taxon>
        <taxon>Streptophyta</taxon>
        <taxon>Embryophyta</taxon>
        <taxon>Tracheophyta</taxon>
        <taxon>Spermatophyta</taxon>
        <taxon>Magnoliopsida</taxon>
        <taxon>eudicotyledons</taxon>
        <taxon>Gunneridae</taxon>
        <taxon>Pentapetalae</taxon>
        <taxon>rosids</taxon>
        <taxon>fabids</taxon>
        <taxon>Fabales</taxon>
        <taxon>Fabaceae</taxon>
        <taxon>Papilionoideae</taxon>
        <taxon>50 kb inversion clade</taxon>
        <taxon>NPAAA clade</taxon>
        <taxon>indigoferoid/millettioid clade</taxon>
        <taxon>Phaseoleae</taxon>
        <taxon>Vigna</taxon>
    </lineage>
</organism>
<keyword evidence="4 8" id="KW-0812">Transmembrane</keyword>
<dbReference type="GO" id="GO:0006950">
    <property type="term" value="P:response to stress"/>
    <property type="evidence" value="ECO:0007669"/>
    <property type="project" value="UniProtKB-ARBA"/>
</dbReference>
<keyword evidence="5 8" id="KW-0256">Endoplasmic reticulum</keyword>
<feature type="transmembrane region" description="Helical" evidence="8">
    <location>
        <begin position="17"/>
        <end position="34"/>
    </location>
</feature>
<evidence type="ECO:0000313" key="9">
    <source>
        <dbReference type="EMBL" id="QCD85222.1"/>
    </source>
</evidence>
<protein>
    <recommendedName>
        <fullName evidence="8">Derlin</fullName>
    </recommendedName>
</protein>
<dbReference type="Proteomes" id="UP000501690">
    <property type="component" value="Linkage Group LG2"/>
</dbReference>
<evidence type="ECO:0000256" key="4">
    <source>
        <dbReference type="ARBA" id="ARBA00022692"/>
    </source>
</evidence>
<dbReference type="InterPro" id="IPR007599">
    <property type="entry name" value="DER1"/>
</dbReference>
<sequence length="247" mass="27909">MSSPADFYHSLPPITKAYGTVCVLATAAYHLGLYKPIHIALLYEQVFYGFQVWRLFTNLFFLGPFSINFGIRLLMILRYGVQLEKGPFDRRTSDFLWMMIFGSFALLVLSAIPFLWSPFLGVPLVFMLLYVWSREFPNAQINIYGLVALKAFYLPWAMLALDVIFGSPLIPDLLGIIAGHLYYFLTVLHPLAGGKNILKTPMWVRKLVGRWRIGMQPISRSQAAASNPQQESGSGVAFRGRSYRLGG</sequence>
<reference evidence="9 10" key="1">
    <citation type="submission" date="2019-04" db="EMBL/GenBank/DDBJ databases">
        <title>An improved genome assembly and genetic linkage map for asparagus bean, Vigna unguiculata ssp. sesquipedialis.</title>
        <authorList>
            <person name="Xia Q."/>
            <person name="Zhang R."/>
            <person name="Dong Y."/>
        </authorList>
    </citation>
    <scope>NUCLEOTIDE SEQUENCE [LARGE SCALE GENOMIC DNA]</scope>
    <source>
        <tissue evidence="9">Leaf</tissue>
    </source>
</reference>
<gene>
    <name evidence="9" type="ORF">DEO72_LG2g5581</name>
</gene>
<dbReference type="Pfam" id="PF04511">
    <property type="entry name" value="DER1"/>
    <property type="match status" value="1"/>
</dbReference>
<name>A0A4D6L9N3_VIGUN</name>
<dbReference type="AlphaFoldDB" id="A0A4D6L9N3"/>
<dbReference type="EMBL" id="CP039346">
    <property type="protein sequence ID" value="QCD85222.1"/>
    <property type="molecule type" value="Genomic_DNA"/>
</dbReference>